<proteinExistence type="inferred from homology"/>
<name>A0A840CRT2_9BACT</name>
<dbReference type="GO" id="GO:0005829">
    <property type="term" value="C:cytosol"/>
    <property type="evidence" value="ECO:0007669"/>
    <property type="project" value="TreeGrafter"/>
</dbReference>
<keyword evidence="5" id="KW-1185">Reference proteome</keyword>
<dbReference type="EMBL" id="JACIEP010000013">
    <property type="protein sequence ID" value="MBB4037369.1"/>
    <property type="molecule type" value="Genomic_DNA"/>
</dbReference>
<dbReference type="PANTHER" id="PTHR35089:SF1">
    <property type="entry name" value="CHAPERONE PROTEIN SKP"/>
    <property type="match status" value="1"/>
</dbReference>
<dbReference type="RefSeq" id="WP_183308212.1">
    <property type="nucleotide sequence ID" value="NZ_JACIEP010000013.1"/>
</dbReference>
<keyword evidence="2" id="KW-0732">Signal</keyword>
<keyword evidence="3" id="KW-0175">Coiled coil</keyword>
<evidence type="ECO:0000256" key="3">
    <source>
        <dbReference type="SAM" id="Coils"/>
    </source>
</evidence>
<dbReference type="GO" id="GO:0050821">
    <property type="term" value="P:protein stabilization"/>
    <property type="evidence" value="ECO:0007669"/>
    <property type="project" value="TreeGrafter"/>
</dbReference>
<dbReference type="SUPFAM" id="SSF111384">
    <property type="entry name" value="OmpH-like"/>
    <property type="match status" value="1"/>
</dbReference>
<reference evidence="4 5" key="1">
    <citation type="submission" date="2020-08" db="EMBL/GenBank/DDBJ databases">
        <title>Genomic Encyclopedia of Type Strains, Phase IV (KMG-IV): sequencing the most valuable type-strain genomes for metagenomic binning, comparative biology and taxonomic classification.</title>
        <authorList>
            <person name="Goeker M."/>
        </authorList>
    </citation>
    <scope>NUCLEOTIDE SEQUENCE [LARGE SCALE GENOMIC DNA]</scope>
    <source>
        <strain evidence="4 5">DSM 104969</strain>
    </source>
</reference>
<feature type="coiled-coil region" evidence="3">
    <location>
        <begin position="111"/>
        <end position="149"/>
    </location>
</feature>
<dbReference type="GO" id="GO:0051082">
    <property type="term" value="F:unfolded protein binding"/>
    <property type="evidence" value="ECO:0007669"/>
    <property type="project" value="InterPro"/>
</dbReference>
<dbReference type="InterPro" id="IPR005632">
    <property type="entry name" value="Chaperone_Skp"/>
</dbReference>
<comment type="similarity">
    <text evidence="1">Belongs to the Skp family.</text>
</comment>
<dbReference type="SMART" id="SM00935">
    <property type="entry name" value="OmpH"/>
    <property type="match status" value="1"/>
</dbReference>
<evidence type="ECO:0000313" key="5">
    <source>
        <dbReference type="Proteomes" id="UP000555103"/>
    </source>
</evidence>
<dbReference type="InterPro" id="IPR024930">
    <property type="entry name" value="Skp_dom_sf"/>
</dbReference>
<accession>A0A840CRT2</accession>
<protein>
    <submittedName>
        <fullName evidence="4">Outer membrane protein</fullName>
    </submittedName>
</protein>
<dbReference type="Proteomes" id="UP000555103">
    <property type="component" value="Unassembled WGS sequence"/>
</dbReference>
<comment type="caution">
    <text evidence="4">The sequence shown here is derived from an EMBL/GenBank/DDBJ whole genome shotgun (WGS) entry which is preliminary data.</text>
</comment>
<evidence type="ECO:0000313" key="4">
    <source>
        <dbReference type="EMBL" id="MBB4037369.1"/>
    </source>
</evidence>
<evidence type="ECO:0000256" key="2">
    <source>
        <dbReference type="ARBA" id="ARBA00022729"/>
    </source>
</evidence>
<evidence type="ECO:0000256" key="1">
    <source>
        <dbReference type="ARBA" id="ARBA00009091"/>
    </source>
</evidence>
<dbReference type="AlphaFoldDB" id="A0A840CRT2"/>
<sequence length="203" mass="22950">MKNLSVIKKVLLGATLSVFFFSSCNNSNSQGGGSSVKFIEGDSVGVLPIAYVNLDSLLSHYDLYKDASEVLMEKSKKADATLKSKQRQFENDVQDFQRKLQNNAFLSEDRARQAQAGLQRQENELHALAQKLQEDIAKEQIRVNNQIADSVRLNLEEYNKTANYQMILSNTGMDNILLAKDQYNITDQIIKLMNSRYKSESSK</sequence>
<dbReference type="PANTHER" id="PTHR35089">
    <property type="entry name" value="CHAPERONE PROTEIN SKP"/>
    <property type="match status" value="1"/>
</dbReference>
<gene>
    <name evidence="4" type="ORF">GGR21_003286</name>
</gene>
<dbReference type="Pfam" id="PF03938">
    <property type="entry name" value="OmpH"/>
    <property type="match status" value="1"/>
</dbReference>
<organism evidence="4 5">
    <name type="scientific">Dysgonomonas hofstadii</name>
    <dbReference type="NCBI Taxonomy" id="637886"/>
    <lineage>
        <taxon>Bacteria</taxon>
        <taxon>Pseudomonadati</taxon>
        <taxon>Bacteroidota</taxon>
        <taxon>Bacteroidia</taxon>
        <taxon>Bacteroidales</taxon>
        <taxon>Dysgonomonadaceae</taxon>
        <taxon>Dysgonomonas</taxon>
    </lineage>
</organism>
<dbReference type="PROSITE" id="PS51257">
    <property type="entry name" value="PROKAR_LIPOPROTEIN"/>
    <property type="match status" value="1"/>
</dbReference>
<dbReference type="Gene3D" id="3.30.910.20">
    <property type="entry name" value="Skp domain"/>
    <property type="match status" value="1"/>
</dbReference>